<dbReference type="InterPro" id="IPR053714">
    <property type="entry name" value="Iso_Racemase_Enz_sf"/>
</dbReference>
<dbReference type="PANTHER" id="PTHR40267">
    <property type="entry name" value="BLR3294 PROTEIN"/>
    <property type="match status" value="1"/>
</dbReference>
<proteinExistence type="predicted"/>
<protein>
    <recommendedName>
        <fullName evidence="3">Asp/Glu racemase</fullName>
    </recommendedName>
</protein>
<dbReference type="RefSeq" id="WP_379026928.1">
    <property type="nucleotide sequence ID" value="NZ_JBHUGY010000075.1"/>
</dbReference>
<reference evidence="2" key="1">
    <citation type="journal article" date="2019" name="Int. J. Syst. Evol. Microbiol.">
        <title>The Global Catalogue of Microorganisms (GCM) 10K type strain sequencing project: providing services to taxonomists for standard genome sequencing and annotation.</title>
        <authorList>
            <consortium name="The Broad Institute Genomics Platform"/>
            <consortium name="The Broad Institute Genome Sequencing Center for Infectious Disease"/>
            <person name="Wu L."/>
            <person name="Ma J."/>
        </authorList>
    </citation>
    <scope>NUCLEOTIDE SEQUENCE [LARGE SCALE GENOMIC DNA]</scope>
    <source>
        <strain evidence="2">CGMCC 1.16226</strain>
    </source>
</reference>
<accession>A0ABW4WPK3</accession>
<evidence type="ECO:0000313" key="1">
    <source>
        <dbReference type="EMBL" id="MFD2058444.1"/>
    </source>
</evidence>
<organism evidence="1 2">
    <name type="scientific">Mesorhizobium calcicola</name>
    <dbReference type="NCBI Taxonomy" id="1300310"/>
    <lineage>
        <taxon>Bacteria</taxon>
        <taxon>Pseudomonadati</taxon>
        <taxon>Pseudomonadota</taxon>
        <taxon>Alphaproteobacteria</taxon>
        <taxon>Hyphomicrobiales</taxon>
        <taxon>Phyllobacteriaceae</taxon>
        <taxon>Mesorhizobium</taxon>
    </lineage>
</organism>
<dbReference type="PANTHER" id="PTHR40267:SF1">
    <property type="entry name" value="BLR3294 PROTEIN"/>
    <property type="match status" value="1"/>
</dbReference>
<keyword evidence="2" id="KW-1185">Reference proteome</keyword>
<dbReference type="Pfam" id="PF17645">
    <property type="entry name" value="Amdase"/>
    <property type="match status" value="1"/>
</dbReference>
<dbReference type="EMBL" id="JBHUGY010000075">
    <property type="protein sequence ID" value="MFD2058444.1"/>
    <property type="molecule type" value="Genomic_DNA"/>
</dbReference>
<comment type="caution">
    <text evidence="1">The sequence shown here is derived from an EMBL/GenBank/DDBJ whole genome shotgun (WGS) entry which is preliminary data.</text>
</comment>
<name>A0ABW4WPK3_9HYPH</name>
<evidence type="ECO:0008006" key="3">
    <source>
        <dbReference type="Google" id="ProtNLM"/>
    </source>
</evidence>
<dbReference type="InterPro" id="IPR026286">
    <property type="entry name" value="MaiA/AMDase"/>
</dbReference>
<evidence type="ECO:0000313" key="2">
    <source>
        <dbReference type="Proteomes" id="UP001597349"/>
    </source>
</evidence>
<gene>
    <name evidence="1" type="ORF">ACFSQT_36775</name>
</gene>
<dbReference type="Gene3D" id="3.40.50.12500">
    <property type="match status" value="1"/>
</dbReference>
<dbReference type="Proteomes" id="UP001597349">
    <property type="component" value="Unassembled WGS sequence"/>
</dbReference>
<sequence length="204" mass="21423">MTAGHEVVQSATRSFLSTKNLPSVDPEIVVFNCTSASFCGGLEGEAAIRRSILCAGAPRALTTSGAVIGALTALGAGRIAVGTPYSAELNPLLQKFLTDAGFEVASIPNTPVRHLVGTSDEQIRAIADAAFDRHASAMFISCAALRARRLLPELSAQYGIPVISSLQATMWAALAQLGERAVGSDHILNSLPWPERLPLSDARQ</sequence>